<accession>J4G6A9</accession>
<feature type="compositionally biased region" description="Polar residues" evidence="1">
    <location>
        <begin position="113"/>
        <end position="123"/>
    </location>
</feature>
<dbReference type="AlphaFoldDB" id="J4G6A9"/>
<dbReference type="RefSeq" id="XP_012180991.1">
    <property type="nucleotide sequence ID" value="XM_012325601.1"/>
</dbReference>
<evidence type="ECO:0000313" key="3">
    <source>
        <dbReference type="Proteomes" id="UP000006352"/>
    </source>
</evidence>
<evidence type="ECO:0000313" key="2">
    <source>
        <dbReference type="EMBL" id="CCM01708.1"/>
    </source>
</evidence>
<feature type="compositionally biased region" description="Basic and acidic residues" evidence="1">
    <location>
        <begin position="208"/>
        <end position="220"/>
    </location>
</feature>
<dbReference type="STRING" id="599839.J4G6A9"/>
<name>J4G6A9_9APHY</name>
<gene>
    <name evidence="2" type="ORF">FIBRA_03773</name>
</gene>
<feature type="region of interest" description="Disordered" evidence="1">
    <location>
        <begin position="301"/>
        <end position="378"/>
    </location>
</feature>
<protein>
    <submittedName>
        <fullName evidence="2">Uncharacterized protein</fullName>
    </submittedName>
</protein>
<feature type="compositionally biased region" description="Basic and acidic residues" evidence="1">
    <location>
        <begin position="186"/>
        <end position="195"/>
    </location>
</feature>
<feature type="compositionally biased region" description="Polar residues" evidence="1">
    <location>
        <begin position="307"/>
        <end position="317"/>
    </location>
</feature>
<feature type="compositionally biased region" description="Polar residues" evidence="1">
    <location>
        <begin position="153"/>
        <end position="167"/>
    </location>
</feature>
<sequence>MPNLDPKSIPLAYENLRSDSISQINKDDFISAFVESQKTFLATYATEGRASWDMELSGTTHLPPSTDEDPDIVSFGFNTPILKPRVHKGHAQQSGQSNKNVTTAKRTRRDSEIAQTPNKNISLLNGECSPKVSETAKRGQKKRPTKGVKAVQKTLNDFTAIKSQPPKSTKAAGTKRMRSPSDTDEERSARMAERRERRRKKRTIVQPKADHNNEERVDKHPGKKRGEKTKGFAAGLALMHGFSAKNIGKQRLTLPPDQNIGVFSKGKASAKVAVESASKKRTGLIHFSETKFLGNIRCSAPHASDSEGPSTRCSSPSGELKEPPKRCQKNKHRSEISNAPSSQGNEETRLKRNGYSAGGSTVDESVSNSGADREAKQKKLSESIVWDIECNTISPSIRSGVSLPQEPDQQEGSMILDTRGLPWGDPQSMELPPEATRSDHAVTRDDCRLEEKPYIQEGFAGRSRDGASSASLGPWQSASQIGKLTPEAVHEPLVSKYFDLPISTRIPASGISNLQDESLIQPDRLQGDQTEDFICGSRNPTSTTEVQRKMKHDIMNGISSDASLSDHTAFSSMSIDSLERELLALGTCRTPIGSPRVFRGENPATEEIMSNLDGLYVQDPLMAKPDSQSGVDGQFDYSHRQFQGVLHSEFAETCMDDLDDDTRYVTQPEVYDAQDVDHACAPYHQRLRPEELPYEYEQSDNFDDFQYVQTSTLAPTGVLEFDSMVNNDYSGKCIVLDREFDGQADLTISDNDFDTGYQVEGSYLDPGCCGASPWRLRSDRERSMSPSDLSTVPEANFSQGRALLLGLHDRDMANTPSEYHCMLSKMEIDVAKSLKGHWLPQRA</sequence>
<feature type="region of interest" description="Disordered" evidence="1">
    <location>
        <begin position="86"/>
        <end position="227"/>
    </location>
</feature>
<organism evidence="2 3">
    <name type="scientific">Fibroporia radiculosa</name>
    <dbReference type="NCBI Taxonomy" id="599839"/>
    <lineage>
        <taxon>Eukaryota</taxon>
        <taxon>Fungi</taxon>
        <taxon>Dikarya</taxon>
        <taxon>Basidiomycota</taxon>
        <taxon>Agaricomycotina</taxon>
        <taxon>Agaricomycetes</taxon>
        <taxon>Polyporales</taxon>
        <taxon>Fibroporiaceae</taxon>
        <taxon>Fibroporia</taxon>
    </lineage>
</organism>
<dbReference type="HOGENOM" id="CLU_017237_0_0_1"/>
<dbReference type="Proteomes" id="UP000006352">
    <property type="component" value="Unassembled WGS sequence"/>
</dbReference>
<dbReference type="InParanoid" id="J4G6A9"/>
<dbReference type="OrthoDB" id="2537141at2759"/>
<reference evidence="2 3" key="1">
    <citation type="journal article" date="2012" name="Appl. Environ. Microbiol.">
        <title>Short-read sequencing for genomic analysis of the brown rot fungus Fibroporia radiculosa.</title>
        <authorList>
            <person name="Tang J.D."/>
            <person name="Perkins A.D."/>
            <person name="Sonstegard T.S."/>
            <person name="Schroeder S.G."/>
            <person name="Burgess S.C."/>
            <person name="Diehl S.V."/>
        </authorList>
    </citation>
    <scope>NUCLEOTIDE SEQUENCE [LARGE SCALE GENOMIC DNA]</scope>
    <source>
        <strain evidence="2 3">TFFH 294</strain>
    </source>
</reference>
<proteinExistence type="predicted"/>
<keyword evidence="3" id="KW-1185">Reference proteome</keyword>
<dbReference type="GeneID" id="24096619"/>
<feature type="compositionally biased region" description="Polar residues" evidence="1">
    <location>
        <begin position="358"/>
        <end position="370"/>
    </location>
</feature>
<feature type="compositionally biased region" description="Polar residues" evidence="1">
    <location>
        <begin position="91"/>
        <end position="104"/>
    </location>
</feature>
<dbReference type="EMBL" id="HE797046">
    <property type="protein sequence ID" value="CCM01708.1"/>
    <property type="molecule type" value="Genomic_DNA"/>
</dbReference>
<feature type="compositionally biased region" description="Polar residues" evidence="1">
    <location>
        <begin position="336"/>
        <end position="345"/>
    </location>
</feature>
<evidence type="ECO:0000256" key="1">
    <source>
        <dbReference type="SAM" id="MobiDB-lite"/>
    </source>
</evidence>